<accession>A0ABP8BJ93</accession>
<dbReference type="RefSeq" id="WP_344852232.1">
    <property type="nucleotide sequence ID" value="NZ_BAABBY010000007.1"/>
</dbReference>
<keyword evidence="2" id="KW-1185">Reference proteome</keyword>
<dbReference type="InterPro" id="IPR041881">
    <property type="entry name" value="PqqD_sf"/>
</dbReference>
<dbReference type="Pfam" id="PF05402">
    <property type="entry name" value="PqqD"/>
    <property type="match status" value="1"/>
</dbReference>
<dbReference type="EMBL" id="BAABBY010000007">
    <property type="protein sequence ID" value="GAA4207351.1"/>
    <property type="molecule type" value="Genomic_DNA"/>
</dbReference>
<dbReference type="InterPro" id="IPR008792">
    <property type="entry name" value="PQQD"/>
</dbReference>
<organism evidence="1 2">
    <name type="scientific">Pedobacter jeongneungensis</name>
    <dbReference type="NCBI Taxonomy" id="947309"/>
    <lineage>
        <taxon>Bacteria</taxon>
        <taxon>Pseudomonadati</taxon>
        <taxon>Bacteroidota</taxon>
        <taxon>Sphingobacteriia</taxon>
        <taxon>Sphingobacteriales</taxon>
        <taxon>Sphingobacteriaceae</taxon>
        <taxon>Pedobacter</taxon>
    </lineage>
</organism>
<reference evidence="2" key="1">
    <citation type="journal article" date="2019" name="Int. J. Syst. Evol. Microbiol.">
        <title>The Global Catalogue of Microorganisms (GCM) 10K type strain sequencing project: providing services to taxonomists for standard genome sequencing and annotation.</title>
        <authorList>
            <consortium name="The Broad Institute Genomics Platform"/>
            <consortium name="The Broad Institute Genome Sequencing Center for Infectious Disease"/>
            <person name="Wu L."/>
            <person name="Ma J."/>
        </authorList>
    </citation>
    <scope>NUCLEOTIDE SEQUENCE [LARGE SCALE GENOMIC DNA]</scope>
    <source>
        <strain evidence="2">JCM 17626</strain>
    </source>
</reference>
<sequence>MKLKANIATSENGFIFNPATGDSFTSNAIAAEILGYMKSGGSEAEIKKKILDQYEVEPNQLERDWDDYMLQLKEANLLDL</sequence>
<protein>
    <recommendedName>
        <fullName evidence="3">Coenzyme PQQ synthesis protein D (PqqD)</fullName>
    </recommendedName>
</protein>
<evidence type="ECO:0000313" key="1">
    <source>
        <dbReference type="EMBL" id="GAA4207351.1"/>
    </source>
</evidence>
<dbReference type="Proteomes" id="UP001501772">
    <property type="component" value="Unassembled WGS sequence"/>
</dbReference>
<comment type="caution">
    <text evidence="1">The sequence shown here is derived from an EMBL/GenBank/DDBJ whole genome shotgun (WGS) entry which is preliminary data.</text>
</comment>
<evidence type="ECO:0008006" key="3">
    <source>
        <dbReference type="Google" id="ProtNLM"/>
    </source>
</evidence>
<evidence type="ECO:0000313" key="2">
    <source>
        <dbReference type="Proteomes" id="UP001501772"/>
    </source>
</evidence>
<gene>
    <name evidence="1" type="ORF">GCM10022289_29660</name>
</gene>
<name>A0ABP8BJ93_9SPHI</name>
<dbReference type="Gene3D" id="1.10.10.1150">
    <property type="entry name" value="Coenzyme PQQ synthesis protein D (PqqD)"/>
    <property type="match status" value="1"/>
</dbReference>
<proteinExistence type="predicted"/>